<comment type="caution">
    <text evidence="1">The sequence shown here is derived from an EMBL/GenBank/DDBJ whole genome shotgun (WGS) entry which is preliminary data.</text>
</comment>
<evidence type="ECO:0000313" key="1">
    <source>
        <dbReference type="EMBL" id="CAG8546868.1"/>
    </source>
</evidence>
<evidence type="ECO:0000313" key="2">
    <source>
        <dbReference type="Proteomes" id="UP000789739"/>
    </source>
</evidence>
<dbReference type="AlphaFoldDB" id="A0A9N9FPA0"/>
<dbReference type="OrthoDB" id="270318at2759"/>
<keyword evidence="2" id="KW-1185">Reference proteome</keyword>
<accession>A0A9N9FPA0</accession>
<protein>
    <submittedName>
        <fullName evidence="1">9532_t:CDS:1</fullName>
    </submittedName>
</protein>
<gene>
    <name evidence="1" type="ORF">PBRASI_LOCUS4880</name>
</gene>
<dbReference type="Proteomes" id="UP000789739">
    <property type="component" value="Unassembled WGS sequence"/>
</dbReference>
<reference evidence="1" key="1">
    <citation type="submission" date="2021-06" db="EMBL/GenBank/DDBJ databases">
        <authorList>
            <person name="Kallberg Y."/>
            <person name="Tangrot J."/>
            <person name="Rosling A."/>
        </authorList>
    </citation>
    <scope>NUCLEOTIDE SEQUENCE</scope>
    <source>
        <strain evidence="1">BR232B</strain>
    </source>
</reference>
<sequence>MAASFDNLALEIKICIILYLPNPLPLAKCSRAWHTLVNSPTTKSKWLISMHGKVHALFHAVRIGEPFISADVVECLLAQNAHLSRYFTQKLVLGFGKYDSKLANAKKELDSGEELIQIKNRCPWASNLFLDVFTRILEEAHRRYDGNDIPIRGNDMESFYYLSAGSFKMSQAQKVLETNMDEIKTLIKRYKFAPLPPRPKVRSHISKNLVFESCEDSFTDGYENLRNLTVITRAILVCPELLNIWKENGYYEIVEDTNDIAIRGSLLALYPSTPSDDWVKPDLDQVVTKLSDLQSCGYKVTDDLLGDVMILLEQKLDDIGDVLVNAFAVVCHRTKQDTLSICLRELLNPARDIKLYHSLEFVINAIDDPEEEILAAFEEYGIENPIEVDLDSISEVYTIHKYSPIVYEYMLAKFGADSRVSRYLMNEITAARIRKAKLCAFNSSLALSSVRIDCLWAELDYIFNVYCKGNVPWKPQLLPLLRTCPSERVIECLFSEGYLPELFGFQANDQLPRSVSNQKFHITPFTQTIPRKCGEVHNEKTEWMNAILHCNQNNNITIVFRNQLDNFLQRLHTFTEEI</sequence>
<name>A0A9N9FPA0_9GLOM</name>
<organism evidence="1 2">
    <name type="scientific">Paraglomus brasilianum</name>
    <dbReference type="NCBI Taxonomy" id="144538"/>
    <lineage>
        <taxon>Eukaryota</taxon>
        <taxon>Fungi</taxon>
        <taxon>Fungi incertae sedis</taxon>
        <taxon>Mucoromycota</taxon>
        <taxon>Glomeromycotina</taxon>
        <taxon>Glomeromycetes</taxon>
        <taxon>Paraglomerales</taxon>
        <taxon>Paraglomeraceae</taxon>
        <taxon>Paraglomus</taxon>
    </lineage>
</organism>
<dbReference type="EMBL" id="CAJVPI010000531">
    <property type="protein sequence ID" value="CAG8546868.1"/>
    <property type="molecule type" value="Genomic_DNA"/>
</dbReference>
<proteinExistence type="predicted"/>